<accession>A0A815F8Z4</accession>
<dbReference type="EMBL" id="CAJNOK010016456">
    <property type="protein sequence ID" value="CAF1245821.1"/>
    <property type="molecule type" value="Genomic_DNA"/>
</dbReference>
<dbReference type="Gene3D" id="1.25.40.10">
    <property type="entry name" value="Tetratricopeptide repeat domain"/>
    <property type="match status" value="1"/>
</dbReference>
<evidence type="ECO:0000259" key="3">
    <source>
        <dbReference type="PROSITE" id="PS50127"/>
    </source>
</evidence>
<reference evidence="5" key="1">
    <citation type="submission" date="2021-02" db="EMBL/GenBank/DDBJ databases">
        <authorList>
            <person name="Nowell W R."/>
        </authorList>
    </citation>
    <scope>NUCLEOTIDE SEQUENCE</scope>
</reference>
<dbReference type="InterPro" id="IPR016135">
    <property type="entry name" value="UBQ-conjugating_enzyme/RWD"/>
</dbReference>
<keyword evidence="8" id="KW-1185">Reference proteome</keyword>
<dbReference type="SMART" id="SM00028">
    <property type="entry name" value="TPR"/>
    <property type="match status" value="2"/>
</dbReference>
<organism evidence="5 8">
    <name type="scientific">Didymodactylos carnosus</name>
    <dbReference type="NCBI Taxonomy" id="1234261"/>
    <lineage>
        <taxon>Eukaryota</taxon>
        <taxon>Metazoa</taxon>
        <taxon>Spiralia</taxon>
        <taxon>Gnathifera</taxon>
        <taxon>Rotifera</taxon>
        <taxon>Eurotatoria</taxon>
        <taxon>Bdelloidea</taxon>
        <taxon>Philodinida</taxon>
        <taxon>Philodinidae</taxon>
        <taxon>Didymodactylos</taxon>
    </lineage>
</organism>
<dbReference type="SUPFAM" id="SSF54495">
    <property type="entry name" value="UBC-like"/>
    <property type="match status" value="1"/>
</dbReference>
<dbReference type="EMBL" id="CAJOBA010038005">
    <property type="protein sequence ID" value="CAF4053343.1"/>
    <property type="molecule type" value="Genomic_DNA"/>
</dbReference>
<evidence type="ECO:0000313" key="6">
    <source>
        <dbReference type="EMBL" id="CAF4053343.1"/>
    </source>
</evidence>
<dbReference type="AlphaFoldDB" id="A0A815F8Z4"/>
<evidence type="ECO:0000313" key="7">
    <source>
        <dbReference type="EMBL" id="CAF4168208.1"/>
    </source>
</evidence>
<dbReference type="InterPro" id="IPR050113">
    <property type="entry name" value="Ub_conjugating_enzyme"/>
</dbReference>
<evidence type="ECO:0000256" key="2">
    <source>
        <dbReference type="SAM" id="MobiDB-lite"/>
    </source>
</evidence>
<sequence length="466" mass="53168">MAMVKHVLRELESLLKDPLDFIRTIELDDNNIFQWRGKMIGPEDSPYRGGLFEFDLDFPTEFPFRPPLFKFTTKIYHPNIHYHYGTVSLDLSKLRCTPNRVVRPFLEGVYSLLVYPNFDTPIELITSTLNNYDMRKHEDLAKQWTCQYALENISQSPSSVENEENISQSPPSVENEENISQSPPSVENGGNISQSPPSVENGGNISQSPPSVESGIVVQYTPTASPTTSESLDKISQSCTLVWLGIIDINIENCLLPNNVTARQKFSKPCQCISYITSFPQDKYYLIMSGFFDKNVLPLIHNLPQVVSIYIYCDWERGSKEMEWTNNYSKFSGIFVDKDSLFDALNEEIHSLVRTDVEITLKPPVKNCLSAATAYRNLGCALFQKQDYDRALLNFQKASELMSHSETLDLANTFNNIGCVYDKKLNHEEALKYYEKALDLSLKILPTDDPSIIEYLNNISVIVRRR</sequence>
<dbReference type="InterPro" id="IPR019734">
    <property type="entry name" value="TPR_rpt"/>
</dbReference>
<dbReference type="Proteomes" id="UP000663829">
    <property type="component" value="Unassembled WGS sequence"/>
</dbReference>
<feature type="repeat" description="TPR" evidence="1">
    <location>
        <begin position="372"/>
        <end position="405"/>
    </location>
</feature>
<dbReference type="SMART" id="SM00212">
    <property type="entry name" value="UBCc"/>
    <property type="match status" value="1"/>
</dbReference>
<dbReference type="EMBL" id="CAJNOQ010013442">
    <property type="protein sequence ID" value="CAF1321823.1"/>
    <property type="molecule type" value="Genomic_DNA"/>
</dbReference>
<evidence type="ECO:0000313" key="8">
    <source>
        <dbReference type="Proteomes" id="UP000663829"/>
    </source>
</evidence>
<dbReference type="InterPro" id="IPR000608">
    <property type="entry name" value="UBC"/>
</dbReference>
<dbReference type="CDD" id="cd00195">
    <property type="entry name" value="UBCc_UEV"/>
    <property type="match status" value="1"/>
</dbReference>
<name>A0A815F8Z4_9BILA</name>
<comment type="caution">
    <text evidence="5">The sequence shown here is derived from an EMBL/GenBank/DDBJ whole genome shotgun (WGS) entry which is preliminary data.</text>
</comment>
<protein>
    <recommendedName>
        <fullName evidence="3">UBC core domain-containing protein</fullName>
    </recommendedName>
</protein>
<dbReference type="InterPro" id="IPR011990">
    <property type="entry name" value="TPR-like_helical_dom_sf"/>
</dbReference>
<dbReference type="EMBL" id="CAJOBC010048071">
    <property type="protein sequence ID" value="CAF4168208.1"/>
    <property type="molecule type" value="Genomic_DNA"/>
</dbReference>
<evidence type="ECO:0000256" key="1">
    <source>
        <dbReference type="PROSITE-ProRule" id="PRU00339"/>
    </source>
</evidence>
<dbReference type="Proteomes" id="UP000682733">
    <property type="component" value="Unassembled WGS sequence"/>
</dbReference>
<proteinExistence type="predicted"/>
<feature type="region of interest" description="Disordered" evidence="2">
    <location>
        <begin position="155"/>
        <end position="211"/>
    </location>
</feature>
<evidence type="ECO:0000313" key="4">
    <source>
        <dbReference type="EMBL" id="CAF1245821.1"/>
    </source>
</evidence>
<dbReference type="Gene3D" id="3.10.110.10">
    <property type="entry name" value="Ubiquitin Conjugating Enzyme"/>
    <property type="match status" value="1"/>
</dbReference>
<evidence type="ECO:0000313" key="5">
    <source>
        <dbReference type="EMBL" id="CAF1321823.1"/>
    </source>
</evidence>
<dbReference type="PROSITE" id="PS50127">
    <property type="entry name" value="UBC_2"/>
    <property type="match status" value="1"/>
</dbReference>
<dbReference type="Proteomes" id="UP000681722">
    <property type="component" value="Unassembled WGS sequence"/>
</dbReference>
<dbReference type="Pfam" id="PF00179">
    <property type="entry name" value="UQ_con"/>
    <property type="match status" value="1"/>
</dbReference>
<dbReference type="Pfam" id="PF13424">
    <property type="entry name" value="TPR_12"/>
    <property type="match status" value="1"/>
</dbReference>
<dbReference type="Proteomes" id="UP000677228">
    <property type="component" value="Unassembled WGS sequence"/>
</dbReference>
<dbReference type="PROSITE" id="PS50005">
    <property type="entry name" value="TPR"/>
    <property type="match status" value="2"/>
</dbReference>
<dbReference type="OrthoDB" id="10069349at2759"/>
<keyword evidence="1" id="KW-0802">TPR repeat</keyword>
<dbReference type="SUPFAM" id="SSF48452">
    <property type="entry name" value="TPR-like"/>
    <property type="match status" value="1"/>
</dbReference>
<gene>
    <name evidence="5" type="ORF">GPM918_LOCUS29511</name>
    <name evidence="4" type="ORF">OVA965_LOCUS26042</name>
    <name evidence="7" type="ORF">SRO942_LOCUS30094</name>
    <name evidence="6" type="ORF">TMI583_LOCUS26775</name>
</gene>
<feature type="repeat" description="TPR" evidence="1">
    <location>
        <begin position="411"/>
        <end position="444"/>
    </location>
</feature>
<dbReference type="PANTHER" id="PTHR24067">
    <property type="entry name" value="UBIQUITIN-CONJUGATING ENZYME E2"/>
    <property type="match status" value="1"/>
</dbReference>
<feature type="domain" description="UBC core" evidence="3">
    <location>
        <begin position="2"/>
        <end position="150"/>
    </location>
</feature>